<dbReference type="InterPro" id="IPR050445">
    <property type="entry name" value="Bact_polysacc_biosynth/exp"/>
</dbReference>
<dbReference type="KEGG" id="sbar:H5V43_11415"/>
<dbReference type="GO" id="GO:0005886">
    <property type="term" value="C:plasma membrane"/>
    <property type="evidence" value="ECO:0007669"/>
    <property type="project" value="TreeGrafter"/>
</dbReference>
<dbReference type="PANTHER" id="PTHR32309:SF13">
    <property type="entry name" value="FERRIC ENTEROBACTIN TRANSPORT PROTEIN FEPE"/>
    <property type="match status" value="1"/>
</dbReference>
<keyword evidence="2" id="KW-1133">Transmembrane helix</keyword>
<reference evidence="4" key="1">
    <citation type="submission" date="2020-08" db="EMBL/GenBank/DDBJ databases">
        <title>Complete genome sequence of Sphingobium barthaii strain KK22, a high-molecular-weight polycyclic aromatic hydrocarbon-degrading soil bacterium.</title>
        <authorList>
            <person name="Mori J.F."/>
            <person name="Kanaly R.A."/>
        </authorList>
    </citation>
    <scope>NUCLEOTIDE SEQUENCE [LARGE SCALE GENOMIC DNA]</scope>
    <source>
        <strain evidence="4">KK22</strain>
    </source>
</reference>
<dbReference type="Proteomes" id="UP000593663">
    <property type="component" value="Chromosome 1"/>
</dbReference>
<evidence type="ECO:0000313" key="4">
    <source>
        <dbReference type="Proteomes" id="UP000593663"/>
    </source>
</evidence>
<dbReference type="EMBL" id="CP060035">
    <property type="protein sequence ID" value="QOT70732.1"/>
    <property type="molecule type" value="Genomic_DNA"/>
</dbReference>
<proteinExistence type="predicted"/>
<gene>
    <name evidence="3" type="ORF">H5V43_11415</name>
</gene>
<keyword evidence="2" id="KW-0812">Transmembrane</keyword>
<feature type="coiled-coil region" evidence="1">
    <location>
        <begin position="163"/>
        <end position="190"/>
    </location>
</feature>
<keyword evidence="2" id="KW-0472">Membrane</keyword>
<dbReference type="GO" id="GO:0004713">
    <property type="term" value="F:protein tyrosine kinase activity"/>
    <property type="evidence" value="ECO:0007669"/>
    <property type="project" value="TreeGrafter"/>
</dbReference>
<dbReference type="PANTHER" id="PTHR32309">
    <property type="entry name" value="TYROSINE-PROTEIN KINASE"/>
    <property type="match status" value="1"/>
</dbReference>
<evidence type="ECO:0000256" key="1">
    <source>
        <dbReference type="SAM" id="Coils"/>
    </source>
</evidence>
<accession>A0A7M2GF18</accession>
<dbReference type="AlphaFoldDB" id="A0A7M2GF18"/>
<evidence type="ECO:0000256" key="2">
    <source>
        <dbReference type="SAM" id="Phobius"/>
    </source>
</evidence>
<evidence type="ECO:0000313" key="3">
    <source>
        <dbReference type="EMBL" id="QOT70732.1"/>
    </source>
</evidence>
<protein>
    <submittedName>
        <fullName evidence="3">Lipopolysaccharide biosynthesis protein</fullName>
    </submittedName>
</protein>
<keyword evidence="1" id="KW-0175">Coiled coil</keyword>
<name>A0A7M2GF18_SPHSA</name>
<feature type="transmembrane region" description="Helical" evidence="2">
    <location>
        <begin position="326"/>
        <end position="347"/>
    </location>
</feature>
<organism evidence="3 4">
    <name type="scientific">Sphingobium fuliginis (strain ATCC 27551)</name>
    <dbReference type="NCBI Taxonomy" id="336203"/>
    <lineage>
        <taxon>Bacteria</taxon>
        <taxon>Pseudomonadati</taxon>
        <taxon>Pseudomonadota</taxon>
        <taxon>Alphaproteobacteria</taxon>
        <taxon>Sphingomonadales</taxon>
        <taxon>Sphingomonadaceae</taxon>
        <taxon>Sphingobium</taxon>
    </lineage>
</organism>
<sequence length="352" mass="38540">MIVLLPTALVAIYYYLIAADQYQSEAHFVVRTSDTPAAPSGLSQALTMVGGTSSERDAMVVADYLESHDAVAALQSRIGLSQRFQRPEADAVSRLWFTSPTPEQLEKYFKGKVDVDVSTETGITTLKVRSFRPEDSYRIIRELLKLGEGRVNMLNQRNYANAITMSQRRVHEAEANLSQIQRQITQFRLSEQDFNPQVTGASRTSMVSDLQGQLAIAKAQEASMAGVVSANSPQLVALRRRVAALSRQVVAEGAKLSRGPGNVAAGMGAYEGIKVRQEMAGKQLEIASAGLQRAQDDARRQQLFVVPVVDPNMPVKALYPERTKTVLTAFLTLMLVYGIGWLITAGVKEHAA</sequence>